<name>A0A380APS5_9GAMM</name>
<evidence type="ECO:0000259" key="2">
    <source>
        <dbReference type="Pfam" id="PF14378"/>
    </source>
</evidence>
<evidence type="ECO:0000256" key="1">
    <source>
        <dbReference type="SAM" id="Phobius"/>
    </source>
</evidence>
<dbReference type="GO" id="GO:0016020">
    <property type="term" value="C:membrane"/>
    <property type="evidence" value="ECO:0007669"/>
    <property type="project" value="UniProtKB-SubCell"/>
</dbReference>
<feature type="transmembrane region" description="Helical" evidence="1">
    <location>
        <begin position="7"/>
        <end position="24"/>
    </location>
</feature>
<dbReference type="Gene3D" id="1.20.144.10">
    <property type="entry name" value="Phosphatidic acid phosphatase type 2/haloperoxidase"/>
    <property type="match status" value="1"/>
</dbReference>
<dbReference type="InterPro" id="IPR026841">
    <property type="entry name" value="Aur1/Ipt1"/>
</dbReference>
<dbReference type="EMBL" id="UGYN01000002">
    <property type="protein sequence ID" value="SUI85281.1"/>
    <property type="molecule type" value="Genomic_DNA"/>
</dbReference>
<dbReference type="CDD" id="cd03386">
    <property type="entry name" value="PAP2_Aur1_like"/>
    <property type="match status" value="1"/>
</dbReference>
<protein>
    <submittedName>
        <fullName evidence="3">PAP2 superfamily</fullName>
    </submittedName>
</protein>
<feature type="transmembrane region" description="Helical" evidence="1">
    <location>
        <begin position="76"/>
        <end position="95"/>
    </location>
</feature>
<accession>A0A380APS5</accession>
<feature type="transmembrane region" description="Helical" evidence="1">
    <location>
        <begin position="149"/>
        <end position="166"/>
    </location>
</feature>
<feature type="transmembrane region" description="Helical" evidence="1">
    <location>
        <begin position="172"/>
        <end position="190"/>
    </location>
</feature>
<dbReference type="SUPFAM" id="SSF48317">
    <property type="entry name" value="Acid phosphatase/Vanadium-dependent haloperoxidase"/>
    <property type="match status" value="1"/>
</dbReference>
<reference evidence="3 4" key="1">
    <citation type="submission" date="2018-06" db="EMBL/GenBank/DDBJ databases">
        <authorList>
            <consortium name="Pathogen Informatics"/>
            <person name="Doyle S."/>
        </authorList>
    </citation>
    <scope>NUCLEOTIDE SEQUENCE [LARGE SCALE GENOMIC DNA]</scope>
    <source>
        <strain evidence="3 4">NCTC11544</strain>
    </source>
</reference>
<dbReference type="AlphaFoldDB" id="A0A380APS5"/>
<dbReference type="Pfam" id="PF14378">
    <property type="entry name" value="PAP2_3"/>
    <property type="match status" value="1"/>
</dbReference>
<evidence type="ECO:0000313" key="4">
    <source>
        <dbReference type="Proteomes" id="UP000255529"/>
    </source>
</evidence>
<dbReference type="Proteomes" id="UP000255529">
    <property type="component" value="Unassembled WGS sequence"/>
</dbReference>
<feature type="domain" description="Inositolphosphotransferase Aur1/Ipt1" evidence="2">
    <location>
        <begin position="54"/>
        <end position="188"/>
    </location>
</feature>
<evidence type="ECO:0000313" key="3">
    <source>
        <dbReference type="EMBL" id="SUI85281.1"/>
    </source>
</evidence>
<gene>
    <name evidence="3" type="ORF">NCTC11544_04745</name>
</gene>
<keyword evidence="1" id="KW-0472">Membrane</keyword>
<feature type="transmembrane region" description="Helical" evidence="1">
    <location>
        <begin position="122"/>
        <end position="142"/>
    </location>
</feature>
<keyword evidence="1" id="KW-1133">Transmembrane helix</keyword>
<organism evidence="3 4">
    <name type="scientific">Serratia quinivorans</name>
    <dbReference type="NCBI Taxonomy" id="137545"/>
    <lineage>
        <taxon>Bacteria</taxon>
        <taxon>Pseudomonadati</taxon>
        <taxon>Pseudomonadota</taxon>
        <taxon>Gammaproteobacteria</taxon>
        <taxon>Enterobacterales</taxon>
        <taxon>Yersiniaceae</taxon>
        <taxon>Serratia</taxon>
    </lineage>
</organism>
<sequence length="206" mass="22931">MMKTLPYRLWQMLLGWGFVGVIYSSTDRLQGVGTLLPPSAIDRWIPFSSTAIWLYLSFFIIIPLGYLLAPIPRVRWLRAAMQLTALGAGAVYLLWPTTMAYPPDSGVGVSSKLLAALTQVDSLQNCLPSLHMALTVLAVWALSCRQRKVRTALLILWALAIAFSILQLRRHLLVDLVSGALLAFLAGWLVQRKQSWRRNATKGEIG</sequence>
<dbReference type="InterPro" id="IPR036938">
    <property type="entry name" value="PAP2/HPO_sf"/>
</dbReference>
<feature type="transmembrane region" description="Helical" evidence="1">
    <location>
        <begin position="44"/>
        <end position="69"/>
    </location>
</feature>
<proteinExistence type="predicted"/>
<keyword evidence="1" id="KW-0812">Transmembrane</keyword>